<dbReference type="RefSeq" id="WP_005713959.1">
    <property type="nucleotide sequence ID" value="NZ_CP009237.1"/>
</dbReference>
<accession>A0A6I5WP92</accession>
<reference evidence="1 2" key="1">
    <citation type="submission" date="2019-06" db="EMBL/GenBank/DDBJ databases">
        <title>Complete genome sequence of Haemophilus parasuis HPS412.</title>
        <authorList>
            <person name="Yang S."/>
            <person name="Huang C."/>
        </authorList>
    </citation>
    <scope>NUCLEOTIDE SEQUENCE [LARGE SCALE GENOMIC DNA]</scope>
    <source>
        <strain evidence="1 2">HPS412</strain>
    </source>
</reference>
<gene>
    <name evidence="1" type="ORF">FLK62_08320</name>
</gene>
<dbReference type="KEGG" id="hpak:JT17_00850"/>
<sequence>MIILQAQPMAQVPHNAVFAVVETHQKPLREVPALSPQEYKVFANVERYAQQMTEESLMRAMVLIK</sequence>
<proteinExistence type="predicted"/>
<dbReference type="Proteomes" id="UP000509790">
    <property type="component" value="Chromosome"/>
</dbReference>
<dbReference type="AlphaFoldDB" id="A0A6I5WP92"/>
<organism evidence="1 2">
    <name type="scientific">Glaesserella parasuis</name>
    <name type="common">Haemophilus parasuis</name>
    <dbReference type="NCBI Taxonomy" id="738"/>
    <lineage>
        <taxon>Bacteria</taxon>
        <taxon>Pseudomonadati</taxon>
        <taxon>Pseudomonadota</taxon>
        <taxon>Gammaproteobacteria</taxon>
        <taxon>Pasteurellales</taxon>
        <taxon>Pasteurellaceae</taxon>
        <taxon>Glaesserella</taxon>
    </lineage>
</organism>
<evidence type="ECO:0000313" key="2">
    <source>
        <dbReference type="Proteomes" id="UP000509790"/>
    </source>
</evidence>
<protein>
    <submittedName>
        <fullName evidence="1">Uncharacterized protein</fullName>
    </submittedName>
</protein>
<evidence type="ECO:0000313" key="1">
    <source>
        <dbReference type="EMBL" id="QKY73242.1"/>
    </source>
</evidence>
<name>A0A6I5WP92_GLAPU</name>
<dbReference type="EMBL" id="CP041334">
    <property type="protein sequence ID" value="QKY73242.1"/>
    <property type="molecule type" value="Genomic_DNA"/>
</dbReference>